<dbReference type="PANTHER" id="PTHR35807:SF1">
    <property type="entry name" value="TRANSCRIPTIONAL REGULATOR REDD"/>
    <property type="match status" value="1"/>
</dbReference>
<dbReference type="Pfam" id="PF13424">
    <property type="entry name" value="TPR_12"/>
    <property type="match status" value="1"/>
</dbReference>
<evidence type="ECO:0000313" key="9">
    <source>
        <dbReference type="Proteomes" id="UP000198217"/>
    </source>
</evidence>
<dbReference type="InterPro" id="IPR051677">
    <property type="entry name" value="AfsR-DnrI-RedD_regulator"/>
</dbReference>
<dbReference type="SMART" id="SM01043">
    <property type="entry name" value="BTAD"/>
    <property type="match status" value="2"/>
</dbReference>
<evidence type="ECO:0000313" key="8">
    <source>
        <dbReference type="EMBL" id="SCG64504.1"/>
    </source>
</evidence>
<evidence type="ECO:0000256" key="4">
    <source>
        <dbReference type="ARBA" id="ARBA00023163"/>
    </source>
</evidence>
<comment type="similarity">
    <text evidence="1">Belongs to the AfsR/DnrI/RedD regulatory family.</text>
</comment>
<feature type="domain" description="OmpR/PhoB-type" evidence="7">
    <location>
        <begin position="291"/>
        <end position="391"/>
    </location>
</feature>
<dbReference type="SUPFAM" id="SSF52540">
    <property type="entry name" value="P-loop containing nucleoside triphosphate hydrolases"/>
    <property type="match status" value="1"/>
</dbReference>
<organism evidence="8 9">
    <name type="scientific">Micromonospora echinaurantiaca</name>
    <dbReference type="NCBI Taxonomy" id="47857"/>
    <lineage>
        <taxon>Bacteria</taxon>
        <taxon>Bacillati</taxon>
        <taxon>Actinomycetota</taxon>
        <taxon>Actinomycetes</taxon>
        <taxon>Micromonosporales</taxon>
        <taxon>Micromonosporaceae</taxon>
        <taxon>Micromonospora</taxon>
    </lineage>
</organism>
<dbReference type="InterPro" id="IPR011990">
    <property type="entry name" value="TPR-like_helical_dom_sf"/>
</dbReference>
<dbReference type="InterPro" id="IPR036388">
    <property type="entry name" value="WH-like_DNA-bd_sf"/>
</dbReference>
<evidence type="ECO:0000259" key="7">
    <source>
        <dbReference type="PROSITE" id="PS51755"/>
    </source>
</evidence>
<dbReference type="CDD" id="cd15831">
    <property type="entry name" value="BTAD"/>
    <property type="match status" value="2"/>
</dbReference>
<feature type="compositionally biased region" description="Basic and acidic residues" evidence="6">
    <location>
        <begin position="1257"/>
        <end position="1284"/>
    </location>
</feature>
<dbReference type="PROSITE" id="PS51755">
    <property type="entry name" value="OMPR_PHOB"/>
    <property type="match status" value="1"/>
</dbReference>
<feature type="compositionally biased region" description="Low complexity" evidence="6">
    <location>
        <begin position="1286"/>
        <end position="1304"/>
    </location>
</feature>
<evidence type="ECO:0000256" key="6">
    <source>
        <dbReference type="SAM" id="MobiDB-lite"/>
    </source>
</evidence>
<evidence type="ECO:0000256" key="5">
    <source>
        <dbReference type="PROSITE-ProRule" id="PRU01091"/>
    </source>
</evidence>
<protein>
    <submittedName>
        <fullName evidence="8">DNA-binding transcriptional activator of the SARP family</fullName>
    </submittedName>
</protein>
<sequence>MPAVTFRLLGPVEVRVDDRPVPVGGPRSQAMMAALLLEANRLVPVSRLVDAAWGDHPPASAEVQVRNRVAAARRAMREAGLPADVIGTQGSGYLLTVADGQLDLDVFEARVRQSDRHLDQGAPEAAVASLREALALWHGPALDGLRTPALTAAAQRLDERRMTVVERCLDLELGLGRYDEVIGRLLELVEAYPWREPLVGRLMRALYLTNRPGEALDRFDQFRRRLVQELGVDPTPELARLRDLILRNDPSLQVVPEPVVKDLHQEVRRGAPRPTGQPTADARTRTAAPERRGASAGEVLWFGLLGPLRVERDGSALPALPPRSRIVLACLLVRAGDPVDLDTLAEEIWGMDPPAAAHAELRELVDAVRHHLGPTGQDLLVPARDGYVLHLTPDQLDAQTFRQLTGAARTGNDQDQALSLLDRAFALRRGVTLADVRTGPLLSWYTAQLDAEFTYAVEEQAALLLRLDRAKDAVPLLRRHVAANPTRERAHALLMNGLSQAGDPAGALEAYERARLALREQLGIEPGPDLRQAHRAVLTHDKTLWTPGDPVTGPAPSAEPAGVRPRQLPPAPAVLVGRVRERTALRLAAGASRTGARPAVLALNGPAGSGKSTLAVWLAHRFADRFPDGQLYLDLQGSTPALTPLTPLAALTRLLTGLGLPASAISGDHAEATAQFRSLSASRKVLILLDNAIDAHQVATLLPASADCLVLVTSRIMLNSLDGAVHVPVGPLSPAESVRMLAELVGAERVAAEPEQAARLGRLCEHLPLPLRVVGARLAAHPALSLQRLADRLTDERNRLDLLELPQFSVRACLRSGYQQLHESGTLVDQQAAQAFRLLAELAVQPFDAAAVSALLDVPAARADAVVERLVELQLLELLESDRYRLHDLLRLTGQELIDADGGGPETRAAAERIIAYYVATAWRAANIVRPGPLDRGPVESPHAVTFPDPTAANGWLERELPTLLAVARRHPGTAALDLLRAIGPYLAPRSRWAELGELAALARDAAAGDLAGESLALTSLGLARHRLGHQQEALAQLEAALAIRKRTGDPLQATTLQIIGLIYYEIERPADAVSCFVQAYRLYRKAGNGFNMAVSLHNLGEAYDVLGRPAAAERFARRALAARQALGDRFLAMSRVSVGRALVRQGRAEEAGSWLDHGIAEAREVGYGEAEWHGLIVRSEVAVRRGEAEAALADLHRAGHLAEGLGRPFLYGIVLRQSARVHEMTGDLGLAESSRAAAREILDNCVTGRDPGIERFLADTDPDRRTARAADHRRPGDGDHGGADRSGAAAVAGRVGTVGVRRR</sequence>
<feature type="region of interest" description="Disordered" evidence="6">
    <location>
        <begin position="267"/>
        <end position="292"/>
    </location>
</feature>
<evidence type="ECO:0000256" key="1">
    <source>
        <dbReference type="ARBA" id="ARBA00005820"/>
    </source>
</evidence>
<proteinExistence type="inferred from homology"/>
<feature type="region of interest" description="Disordered" evidence="6">
    <location>
        <begin position="543"/>
        <end position="569"/>
    </location>
</feature>
<dbReference type="InterPro" id="IPR001867">
    <property type="entry name" value="OmpR/PhoB-type_DNA-bd"/>
</dbReference>
<dbReference type="Proteomes" id="UP000198217">
    <property type="component" value="Chromosome I"/>
</dbReference>
<dbReference type="InterPro" id="IPR019734">
    <property type="entry name" value="TPR_rpt"/>
</dbReference>
<dbReference type="Gene3D" id="1.10.10.10">
    <property type="entry name" value="Winged helix-like DNA-binding domain superfamily/Winged helix DNA-binding domain"/>
    <property type="match status" value="2"/>
</dbReference>
<evidence type="ECO:0000256" key="3">
    <source>
        <dbReference type="ARBA" id="ARBA00023125"/>
    </source>
</evidence>
<dbReference type="SMART" id="SM00028">
    <property type="entry name" value="TPR"/>
    <property type="match status" value="4"/>
</dbReference>
<dbReference type="InterPro" id="IPR005158">
    <property type="entry name" value="BTAD"/>
</dbReference>
<keyword evidence="9" id="KW-1185">Reference proteome</keyword>
<keyword evidence="3 5" id="KW-0238">DNA-binding</keyword>
<dbReference type="InterPro" id="IPR027417">
    <property type="entry name" value="P-loop_NTPase"/>
</dbReference>
<dbReference type="PRINTS" id="PR00364">
    <property type="entry name" value="DISEASERSIST"/>
</dbReference>
<feature type="DNA-binding region" description="OmpR/PhoB-type" evidence="5">
    <location>
        <begin position="291"/>
        <end position="391"/>
    </location>
</feature>
<keyword evidence="4" id="KW-0804">Transcription</keyword>
<feature type="compositionally biased region" description="Basic and acidic residues" evidence="6">
    <location>
        <begin position="282"/>
        <end position="292"/>
    </location>
</feature>
<evidence type="ECO:0000256" key="2">
    <source>
        <dbReference type="ARBA" id="ARBA00023015"/>
    </source>
</evidence>
<gene>
    <name evidence="8" type="ORF">GA0070609_3969</name>
</gene>
<reference evidence="8 9" key="1">
    <citation type="submission" date="2016-06" db="EMBL/GenBank/DDBJ databases">
        <authorList>
            <person name="Kjaerup R.B."/>
            <person name="Dalgaard T.S."/>
            <person name="Juul-Madsen H.R."/>
        </authorList>
    </citation>
    <scope>NUCLEOTIDE SEQUENCE [LARGE SCALE GENOMIC DNA]</scope>
    <source>
        <strain evidence="8 9">DSM 43904</strain>
    </source>
</reference>
<feature type="region of interest" description="Disordered" evidence="6">
    <location>
        <begin position="1257"/>
        <end position="1304"/>
    </location>
</feature>
<keyword evidence="2" id="KW-0805">Transcription regulation</keyword>
<dbReference type="Gene3D" id="1.25.40.10">
    <property type="entry name" value="Tetratricopeptide repeat domain"/>
    <property type="match status" value="3"/>
</dbReference>
<name>A0A1C5J1Q5_9ACTN</name>
<dbReference type="GO" id="GO:0003677">
    <property type="term" value="F:DNA binding"/>
    <property type="evidence" value="ECO:0007669"/>
    <property type="project" value="UniProtKB-UniRule"/>
</dbReference>
<dbReference type="GO" id="GO:0006355">
    <property type="term" value="P:regulation of DNA-templated transcription"/>
    <property type="evidence" value="ECO:0007669"/>
    <property type="project" value="InterPro"/>
</dbReference>
<dbReference type="Gene3D" id="3.40.50.300">
    <property type="entry name" value="P-loop containing nucleotide triphosphate hydrolases"/>
    <property type="match status" value="1"/>
</dbReference>
<dbReference type="InterPro" id="IPR016032">
    <property type="entry name" value="Sig_transdc_resp-reg_C-effctor"/>
</dbReference>
<dbReference type="EMBL" id="LT607750">
    <property type="protein sequence ID" value="SCG64504.1"/>
    <property type="molecule type" value="Genomic_DNA"/>
</dbReference>
<dbReference type="PANTHER" id="PTHR35807">
    <property type="entry name" value="TRANSCRIPTIONAL REGULATOR REDD-RELATED"/>
    <property type="match status" value="1"/>
</dbReference>
<dbReference type="Pfam" id="PF03704">
    <property type="entry name" value="BTAD"/>
    <property type="match status" value="2"/>
</dbReference>
<dbReference type="GO" id="GO:0043531">
    <property type="term" value="F:ADP binding"/>
    <property type="evidence" value="ECO:0007669"/>
    <property type="project" value="InterPro"/>
</dbReference>
<dbReference type="SUPFAM" id="SSF46894">
    <property type="entry name" value="C-terminal effector domain of the bipartite response regulators"/>
    <property type="match status" value="2"/>
</dbReference>
<dbReference type="SMART" id="SM00862">
    <property type="entry name" value="Trans_reg_C"/>
    <property type="match status" value="2"/>
</dbReference>
<accession>A0A1C5J1Q5</accession>
<dbReference type="SUPFAM" id="SSF48452">
    <property type="entry name" value="TPR-like"/>
    <property type="match status" value="3"/>
</dbReference>
<dbReference type="GO" id="GO:0000160">
    <property type="term" value="P:phosphorelay signal transduction system"/>
    <property type="evidence" value="ECO:0007669"/>
    <property type="project" value="InterPro"/>
</dbReference>